<dbReference type="SUPFAM" id="SSF52047">
    <property type="entry name" value="RNI-like"/>
    <property type="match status" value="1"/>
</dbReference>
<keyword evidence="1" id="KW-0732">Signal</keyword>
<dbReference type="Pfam" id="PF24758">
    <property type="entry name" value="LRR_At5g56370"/>
    <property type="match status" value="1"/>
</dbReference>
<dbReference type="Pfam" id="PF12937">
    <property type="entry name" value="F-box-like"/>
    <property type="match status" value="1"/>
</dbReference>
<feature type="chain" id="PRO_5045835372" description="F-box domain-containing protein" evidence="1">
    <location>
        <begin position="17"/>
        <end position="441"/>
    </location>
</feature>
<proteinExistence type="predicted"/>
<dbReference type="InterPro" id="IPR036047">
    <property type="entry name" value="F-box-like_dom_sf"/>
</dbReference>
<dbReference type="InterPro" id="IPR055411">
    <property type="entry name" value="LRR_FXL15/At3g58940/PEG3-like"/>
</dbReference>
<name>A0ABR2B9M3_9ROSI</name>
<accession>A0ABR2B9M3</accession>
<evidence type="ECO:0000313" key="3">
    <source>
        <dbReference type="EMBL" id="KAK8503524.1"/>
    </source>
</evidence>
<feature type="signal peptide" evidence="1">
    <location>
        <begin position="1"/>
        <end position="16"/>
    </location>
</feature>
<organism evidence="3 4">
    <name type="scientific">Hibiscus sabdariffa</name>
    <name type="common">roselle</name>
    <dbReference type="NCBI Taxonomy" id="183260"/>
    <lineage>
        <taxon>Eukaryota</taxon>
        <taxon>Viridiplantae</taxon>
        <taxon>Streptophyta</taxon>
        <taxon>Embryophyta</taxon>
        <taxon>Tracheophyta</taxon>
        <taxon>Spermatophyta</taxon>
        <taxon>Magnoliopsida</taxon>
        <taxon>eudicotyledons</taxon>
        <taxon>Gunneridae</taxon>
        <taxon>Pentapetalae</taxon>
        <taxon>rosids</taxon>
        <taxon>malvids</taxon>
        <taxon>Malvales</taxon>
        <taxon>Malvaceae</taxon>
        <taxon>Malvoideae</taxon>
        <taxon>Hibiscus</taxon>
    </lineage>
</organism>
<dbReference type="InterPro" id="IPR032675">
    <property type="entry name" value="LRR_dom_sf"/>
</dbReference>
<gene>
    <name evidence="3" type="ORF">V6N12_066211</name>
</gene>
<sequence length="441" mass="50691">MEQQPAAAIWRTPIVAFDLLLAMEHLPVEVIGNILSRLEGARDVVIASMTCQKWREAYQKHLHTLAFNSNDCPAYRDITASQLEILITRTIFQTTGLQGLSILMDDVDEFNAATVIAWLMYTRETLRRLFYNVRTSPNVNILEICGRQKLEILAVSHSSITGVEPNFQRFPCLKSLSLSYVSISALDLRLLLTACPKLECLELVDPEIAISDAQMTLELSSPTLKSIYVEAISLDKFMLEADGLERLHLKDCSLEVFELIGKGTLKYFKFDDVIVIHLDIGETVDNLEVVDVSNYAIFWTKFYQMISRSSKLRKLRLWDVTFDDEYEVIDLETIAVCFPQMNHLSLRYELRNGVMHYGLQGSTNLENVTVLELGWTVINDFFSHWVEELLKRCPNLRKMIIFGVVSEAESHEEYQILANFTSSMVQLMRKYIHVEVQFEYE</sequence>
<dbReference type="Gene3D" id="3.80.10.10">
    <property type="entry name" value="Ribonuclease Inhibitor"/>
    <property type="match status" value="1"/>
</dbReference>
<dbReference type="SUPFAM" id="SSF81383">
    <property type="entry name" value="F-box domain"/>
    <property type="match status" value="1"/>
</dbReference>
<evidence type="ECO:0000259" key="2">
    <source>
        <dbReference type="SMART" id="SM00256"/>
    </source>
</evidence>
<dbReference type="EMBL" id="JBBPBM010000152">
    <property type="protein sequence ID" value="KAK8503524.1"/>
    <property type="molecule type" value="Genomic_DNA"/>
</dbReference>
<dbReference type="CDD" id="cd09917">
    <property type="entry name" value="F-box_SF"/>
    <property type="match status" value="1"/>
</dbReference>
<dbReference type="Proteomes" id="UP001472677">
    <property type="component" value="Unassembled WGS sequence"/>
</dbReference>
<feature type="domain" description="F-box" evidence="2">
    <location>
        <begin position="26"/>
        <end position="67"/>
    </location>
</feature>
<dbReference type="InterPro" id="IPR001810">
    <property type="entry name" value="F-box_dom"/>
</dbReference>
<evidence type="ECO:0000313" key="4">
    <source>
        <dbReference type="Proteomes" id="UP001472677"/>
    </source>
</evidence>
<dbReference type="PANTHER" id="PTHR31639">
    <property type="entry name" value="F-BOX PROTEIN-LIKE"/>
    <property type="match status" value="1"/>
</dbReference>
<comment type="caution">
    <text evidence="3">The sequence shown here is derived from an EMBL/GenBank/DDBJ whole genome shotgun (WGS) entry which is preliminary data.</text>
</comment>
<dbReference type="PANTHER" id="PTHR31639:SF139">
    <property type="entry name" value="F-BOX_LRR PLANT PROTEIN"/>
    <property type="match status" value="1"/>
</dbReference>
<dbReference type="SMART" id="SM00256">
    <property type="entry name" value="FBOX"/>
    <property type="match status" value="1"/>
</dbReference>
<evidence type="ECO:0000256" key="1">
    <source>
        <dbReference type="SAM" id="SignalP"/>
    </source>
</evidence>
<protein>
    <recommendedName>
        <fullName evidence="2">F-box domain-containing protein</fullName>
    </recommendedName>
</protein>
<reference evidence="3 4" key="1">
    <citation type="journal article" date="2024" name="G3 (Bethesda)">
        <title>Genome assembly of Hibiscus sabdariffa L. provides insights into metabolisms of medicinal natural products.</title>
        <authorList>
            <person name="Kim T."/>
        </authorList>
    </citation>
    <scope>NUCLEOTIDE SEQUENCE [LARGE SCALE GENOMIC DNA]</scope>
    <source>
        <strain evidence="3">TK-2024</strain>
        <tissue evidence="3">Old leaves</tissue>
    </source>
</reference>
<keyword evidence="4" id="KW-1185">Reference proteome</keyword>